<evidence type="ECO:0000256" key="1">
    <source>
        <dbReference type="SAM" id="Phobius"/>
    </source>
</evidence>
<organism evidence="2 3">
    <name type="scientific">Actinomycetospora corticicola</name>
    <dbReference type="NCBI Taxonomy" id="663602"/>
    <lineage>
        <taxon>Bacteria</taxon>
        <taxon>Bacillati</taxon>
        <taxon>Actinomycetota</taxon>
        <taxon>Actinomycetes</taxon>
        <taxon>Pseudonocardiales</taxon>
        <taxon>Pseudonocardiaceae</taxon>
        <taxon>Actinomycetospora</taxon>
    </lineage>
</organism>
<proteinExistence type="predicted"/>
<reference evidence="2 3" key="1">
    <citation type="submission" date="2020-07" db="EMBL/GenBank/DDBJ databases">
        <title>Sequencing the genomes of 1000 actinobacteria strains.</title>
        <authorList>
            <person name="Klenk H.-P."/>
        </authorList>
    </citation>
    <scope>NUCLEOTIDE SEQUENCE [LARGE SCALE GENOMIC DNA]</scope>
    <source>
        <strain evidence="2 3">DSM 45772</strain>
    </source>
</reference>
<accession>A0A7Y9DYT5</accession>
<keyword evidence="1" id="KW-0812">Transmembrane</keyword>
<evidence type="ECO:0008006" key="4">
    <source>
        <dbReference type="Google" id="ProtNLM"/>
    </source>
</evidence>
<protein>
    <recommendedName>
        <fullName evidence="4">DUF3040 family protein</fullName>
    </recommendedName>
</protein>
<feature type="transmembrane region" description="Helical" evidence="1">
    <location>
        <begin position="75"/>
        <end position="102"/>
    </location>
</feature>
<keyword evidence="3" id="KW-1185">Reference proteome</keyword>
<name>A0A7Y9DYT5_9PSEU</name>
<gene>
    <name evidence="2" type="ORF">BJ983_004081</name>
</gene>
<comment type="caution">
    <text evidence="2">The sequence shown here is derived from an EMBL/GenBank/DDBJ whole genome shotgun (WGS) entry which is preliminary data.</text>
</comment>
<sequence length="127" mass="13290">MSAAAPVPDPTGLSEEQRRVLDELAAHENAADPGYVLRMNAPARPGPSGPAGAAWAEAREATVARGRRRDLVVQLAVVGVILALVLPVAWTVALVLTVVLLVGPVYVVTRALRQGGLEPPAPRPDRP</sequence>
<keyword evidence="1" id="KW-0472">Membrane</keyword>
<dbReference type="EMBL" id="JACCBN010000001">
    <property type="protein sequence ID" value="NYD37979.1"/>
    <property type="molecule type" value="Genomic_DNA"/>
</dbReference>
<evidence type="ECO:0000313" key="2">
    <source>
        <dbReference type="EMBL" id="NYD37979.1"/>
    </source>
</evidence>
<keyword evidence="1" id="KW-1133">Transmembrane helix</keyword>
<dbReference type="RefSeq" id="WP_179795485.1">
    <property type="nucleotide sequence ID" value="NZ_BAABHP010000020.1"/>
</dbReference>
<evidence type="ECO:0000313" key="3">
    <source>
        <dbReference type="Proteomes" id="UP000535890"/>
    </source>
</evidence>
<dbReference type="AlphaFoldDB" id="A0A7Y9DYT5"/>
<dbReference type="Proteomes" id="UP000535890">
    <property type="component" value="Unassembled WGS sequence"/>
</dbReference>